<dbReference type="Gene3D" id="2.60.40.10">
    <property type="entry name" value="Immunoglobulins"/>
    <property type="match status" value="1"/>
</dbReference>
<dbReference type="GO" id="GO:0005576">
    <property type="term" value="C:extracellular region"/>
    <property type="evidence" value="ECO:0007669"/>
    <property type="project" value="UniProtKB-SubCell"/>
</dbReference>
<dbReference type="Proteomes" id="UP000076858">
    <property type="component" value="Unassembled WGS sequence"/>
</dbReference>
<dbReference type="Gene3D" id="3.40.50.410">
    <property type="entry name" value="von Willebrand factor, type A domain"/>
    <property type="match status" value="1"/>
</dbReference>
<evidence type="ECO:0000256" key="1">
    <source>
        <dbReference type="ARBA" id="ARBA00004239"/>
    </source>
</evidence>
<reference evidence="2 3" key="1">
    <citation type="submission" date="2016-03" db="EMBL/GenBank/DDBJ databases">
        <title>EvidentialGene: Evidence-directed Construction of Genes on Genomes.</title>
        <authorList>
            <person name="Gilbert D.G."/>
            <person name="Choi J.-H."/>
            <person name="Mockaitis K."/>
            <person name="Colbourne J."/>
            <person name="Pfrender M."/>
        </authorList>
    </citation>
    <scope>NUCLEOTIDE SEQUENCE [LARGE SCALE GENOMIC DNA]</scope>
    <source>
        <strain evidence="2 3">Xinb3</strain>
        <tissue evidence="2">Complete organism</tissue>
    </source>
</reference>
<dbReference type="SMART" id="SM00060">
    <property type="entry name" value="FN3"/>
    <property type="match status" value="1"/>
</dbReference>
<accession>A0A164LHQ9</accession>
<dbReference type="SUPFAM" id="SSF53300">
    <property type="entry name" value="vWA-like"/>
    <property type="match status" value="1"/>
</dbReference>
<dbReference type="CDD" id="cd00198">
    <property type="entry name" value="vWFA"/>
    <property type="match status" value="1"/>
</dbReference>
<proteinExistence type="predicted"/>
<organism evidence="2 3">
    <name type="scientific">Daphnia magna</name>
    <dbReference type="NCBI Taxonomy" id="35525"/>
    <lineage>
        <taxon>Eukaryota</taxon>
        <taxon>Metazoa</taxon>
        <taxon>Ecdysozoa</taxon>
        <taxon>Arthropoda</taxon>
        <taxon>Crustacea</taxon>
        <taxon>Branchiopoda</taxon>
        <taxon>Diplostraca</taxon>
        <taxon>Cladocera</taxon>
        <taxon>Anomopoda</taxon>
        <taxon>Daphniidae</taxon>
        <taxon>Daphnia</taxon>
    </lineage>
</organism>
<dbReference type="InterPro" id="IPR013783">
    <property type="entry name" value="Ig-like_fold"/>
</dbReference>
<dbReference type="Pfam" id="PF08434">
    <property type="entry name" value="CLCA"/>
    <property type="match status" value="1"/>
</dbReference>
<dbReference type="PROSITE" id="PS50234">
    <property type="entry name" value="VWFA"/>
    <property type="match status" value="1"/>
</dbReference>
<comment type="caution">
    <text evidence="2">The sequence shown here is derived from an EMBL/GenBank/DDBJ whole genome shotgun (WGS) entry which is preliminary data.</text>
</comment>
<dbReference type="OrthoDB" id="6353077at2759"/>
<dbReference type="GO" id="GO:0032991">
    <property type="term" value="C:protein-containing complex"/>
    <property type="evidence" value="ECO:0007669"/>
    <property type="project" value="UniProtKB-ARBA"/>
</dbReference>
<dbReference type="NCBIfam" id="NF041940">
    <property type="entry name" value="choice_anch_X"/>
    <property type="match status" value="1"/>
</dbReference>
<keyword evidence="3" id="KW-1185">Reference proteome</keyword>
<name>A0A164LHQ9_9CRUS</name>
<dbReference type="InterPro" id="IPR013642">
    <property type="entry name" value="CLCA_N"/>
</dbReference>
<evidence type="ECO:0000313" key="2">
    <source>
        <dbReference type="EMBL" id="KZS04121.1"/>
    </source>
</evidence>
<dbReference type="Pfam" id="PF00092">
    <property type="entry name" value="VWA"/>
    <property type="match status" value="1"/>
</dbReference>
<dbReference type="CDD" id="cd00063">
    <property type="entry name" value="FN3"/>
    <property type="match status" value="1"/>
</dbReference>
<dbReference type="InterPro" id="IPR051266">
    <property type="entry name" value="CLCR"/>
</dbReference>
<gene>
    <name evidence="2" type="ORF">APZ42_033003</name>
</gene>
<dbReference type="STRING" id="35525.A0A164LHQ9"/>
<dbReference type="InterPro" id="IPR036116">
    <property type="entry name" value="FN3_sf"/>
</dbReference>
<dbReference type="InterPro" id="IPR003961">
    <property type="entry name" value="FN3_dom"/>
</dbReference>
<evidence type="ECO:0000313" key="3">
    <source>
        <dbReference type="Proteomes" id="UP000076858"/>
    </source>
</evidence>
<dbReference type="PANTHER" id="PTHR10579:SF177">
    <property type="entry name" value="CALCIUM-ACTIVATED CHLORIDE CHANNEL REGULATOR 4-LIKE PROTEIN"/>
    <property type="match status" value="1"/>
</dbReference>
<dbReference type="PANTHER" id="PTHR10579">
    <property type="entry name" value="CALCIUM-ACTIVATED CHLORIDE CHANNEL REGULATOR"/>
    <property type="match status" value="1"/>
</dbReference>
<comment type="subcellular location">
    <subcellularLocation>
        <location evidence="1">Secreted</location>
        <location evidence="1">Extracellular space</location>
    </subcellularLocation>
</comment>
<protein>
    <submittedName>
        <fullName evidence="2">Uncharacterized protein</fullName>
    </submittedName>
</protein>
<dbReference type="EMBL" id="LRGB01003132">
    <property type="protein sequence ID" value="KZS04121.1"/>
    <property type="molecule type" value="Genomic_DNA"/>
</dbReference>
<dbReference type="InterPro" id="IPR002035">
    <property type="entry name" value="VWF_A"/>
</dbReference>
<dbReference type="SMART" id="SM00327">
    <property type="entry name" value="VWA"/>
    <property type="match status" value="1"/>
</dbReference>
<sequence>MDTTMLTRLFALVLVIHCTGWVGSSAATRVSLVDNGYVDLVFAIGEAVPQNQSDIIIENIMKMVEDASPVLYVATGDRAYFKSVRILIPNSWKDVEANVSSWETFEKADVIVDTANPKYQDNPYTQQTRGCGEPGDKIHLTPEYVAHLDHNHQLYGKPGKVFVHEWAHYRYGVFNEYGTPDDDKYPLFYLKTSDNKLLPNLCTDLPPIFTLYDESKNSPNCRTDPATGLYDKNCRYRLDKLYKPVSSLMANHSLDSVVHFCDENMHVKEAKTAHNAMCGTDSVWKVIMRSPDFATDKNQPVDLDTMPTEFSIIRSKGPKRFVLVADVSDSMRISNRNVKLAEATRSWIKDDLPSGSKLGIVWFSSMAHVISELQVITDSKSRLEMMKKVPSQLFSATCIGCGLDLAVKMLTENEDEEKGGTIVLVTDGKSSPGYLTIADVEQDIIEAGIRIISVAFGNKANEDIEYLADLTDGKSYFIHDEDTSEALEQAFFGASTQQWNVQNSELKFKLLELRLEANKALGIEGSFNVDPSVGQNLKLTVFNLEKQTNLDSMELMDPEGNVVTNVEQHGTTTASVTVPLAKIGRWNLKVKLSRAQSSLLLVTVTTQGRPDVKIPITTICKIPQGPDIKDAQNNHIRIHAEVRKGMSAVLGAKVKAFLVKPDGESEILDLMDNGTNADTFADDGVYSRYFTGATMKGRYTVKCQVVSNDDTLISQGFFGSASLQLHDNVFNGTDEGIPLTSFTRIASGGSFQVGIPVSSYDAYPPGDVRDLSVTLVNDTVTNVTVELKWTAPGDELDTGTVSRYELKYSEIVDDVINSNFDDESSVRKRRSVVKEDDLVAGSLKPIEAGSLQTATFRLTDVQPERPYYIALRAVDKADNAGQVSNLGVFFVSQKSALLIGDDFNMKLEGSSGFEARDIINVNQSGYHVTSLLVAAFGLILIACLCVALLMAIIKHVRAYSVYVSVPTSKNHDLP</sequence>
<dbReference type="SUPFAM" id="SSF49265">
    <property type="entry name" value="Fibronectin type III"/>
    <property type="match status" value="1"/>
</dbReference>
<dbReference type="InterPro" id="IPR036465">
    <property type="entry name" value="vWFA_dom_sf"/>
</dbReference>
<dbReference type="AlphaFoldDB" id="A0A164LHQ9"/>